<feature type="compositionally biased region" description="Low complexity" evidence="1">
    <location>
        <begin position="1121"/>
        <end position="1137"/>
    </location>
</feature>
<dbReference type="Proteomes" id="UP001056436">
    <property type="component" value="Unassembled WGS sequence"/>
</dbReference>
<evidence type="ECO:0000256" key="1">
    <source>
        <dbReference type="SAM" id="MobiDB-lite"/>
    </source>
</evidence>
<evidence type="ECO:0000313" key="3">
    <source>
        <dbReference type="Proteomes" id="UP001056436"/>
    </source>
</evidence>
<sequence length="1217" mass="131693">MDQRSRGGRPNRRKTLPTSSIQSDTSAGGESNSSIMTRSPPIAASRTPQTAPQNRRNAKPIPMNNPFSVRSSPSTGGSGPGPGKALRKRSRTSGFDGPADEEDETYRKGPHTLRKRAKIDYSAADFEDELPEIAIPAPRTATRKKRADSEVVDEEYYTPTAQKRRANSREFSVASITAARRRTPARKNVVEQQSFYSQQSDEDIVKDTIEVVGDSSDLISSDDASDHDDNDKDISGHASLPENHDQLSSPIQRKTQVILQLASPIGHQIIKQDESQLSQSQAQTVPGDIVTAADEVAGPIIAHPQPIRVNQVTIIGNTGPHPDTGATTVHHGDFVEDYSIQPKREASSPVRPTESLPQRTALPEMAEPAVNADSAVVSGTQENSAPAVAQIFNATNNIDHVNVAQPTEEPRESIADVSTEDTKVNGHIEATENKLPPQEEPLSTQPTAPSQDVDVSISFTTQSEDLSRPQDEMDVDVAEEPDAEMQDDVAAPEPVAVPEPKAASPQPQPAAPEAKKKRYPWSHLTPYVDGEYVTHSIYPVAVEASAPTSNADAAETSGEREIADETPENANANTHGQGAEADAEDGANADADGEVDDTERDADHDEDLAPDSQGQQLSQGSAYNSAAPTPALTPRQGSPVVPSAATGTSTPALMPKQRFRKQYRFKKLRDPAEFLAFLKDSEDLPQEELWDLLAQANECLLAYQEEYKECSRVVDDQENAQRRAIQDAAYEKKTADLNAFAKVDSYIEKEFEVQGSRATIKEKDAGILEQRLQDRIMAATYHFEYDPHPNKVGNQDPGAQKGGGGEGVRQLRSQPQASAKAAEGDGVIVSGKRTRNPPKLFDGVLQDDHRAATPGSNKPGPKKRGRAAAAEKAASAQDPEEEPEPEPQTVSPAKPGPKKRGPRGRKSAVVVSEPNSPAPEEEAIAPPPEPEQVQPPKRKRGRQPKSAAIVEEEPEEPEKPTPKRGRAAQRKSNGHVAAVAPETTDESRPTSASSMATISDAGSTYGLRQKKRQRNWQDEEEVDEEEVEAEPQPKKARIIRINRKQSAPELAPKETLGEHILADIHRFTATLDAAESPQPRMMVSFKLINNGSRWTIKPPASPRQTSTDVSEYNLSTPRPAPMSAPTSAKSSAPPSQAEGEEKDYSTMTKSEKMSASMKKRWLNGSMQGAVNKRKATLAAKKAAAVAAEADAARIAQQKAMQLQQSGQPAPFPMGQGQ</sequence>
<feature type="compositionally biased region" description="Low complexity" evidence="1">
    <location>
        <begin position="489"/>
        <end position="505"/>
    </location>
</feature>
<gene>
    <name evidence="2" type="ORF">CABS02_09513</name>
</gene>
<name>A0A9P9XB18_9PEZI</name>
<proteinExistence type="predicted"/>
<accession>A0A9P9XB18</accession>
<dbReference type="AlphaFoldDB" id="A0A9P9XB18"/>
<evidence type="ECO:0000313" key="2">
    <source>
        <dbReference type="EMBL" id="KAI3544921.1"/>
    </source>
</evidence>
<feature type="compositionally biased region" description="Polar residues" evidence="1">
    <location>
        <begin position="441"/>
        <end position="450"/>
    </location>
</feature>
<organism evidence="2 3">
    <name type="scientific">Colletotrichum abscissum</name>
    <dbReference type="NCBI Taxonomy" id="1671311"/>
    <lineage>
        <taxon>Eukaryota</taxon>
        <taxon>Fungi</taxon>
        <taxon>Dikarya</taxon>
        <taxon>Ascomycota</taxon>
        <taxon>Pezizomycotina</taxon>
        <taxon>Sordariomycetes</taxon>
        <taxon>Hypocreomycetidae</taxon>
        <taxon>Glomerellales</taxon>
        <taxon>Glomerellaceae</taxon>
        <taxon>Colletotrichum</taxon>
        <taxon>Colletotrichum acutatum species complex</taxon>
    </lineage>
</organism>
<feature type="compositionally biased region" description="Basic residues" evidence="1">
    <location>
        <begin position="962"/>
        <end position="973"/>
    </location>
</feature>
<feature type="region of interest" description="Disordered" evidence="1">
    <location>
        <begin position="785"/>
        <end position="1034"/>
    </location>
</feature>
<keyword evidence="3" id="KW-1185">Reference proteome</keyword>
<feature type="region of interest" description="Disordered" evidence="1">
    <location>
        <begin position="215"/>
        <end position="249"/>
    </location>
</feature>
<feature type="region of interest" description="Disordered" evidence="1">
    <location>
        <begin position="429"/>
        <end position="521"/>
    </location>
</feature>
<feature type="compositionally biased region" description="Basic residues" evidence="1">
    <location>
        <begin position="1"/>
        <end position="15"/>
    </location>
</feature>
<feature type="compositionally biased region" description="Acidic residues" evidence="1">
    <location>
        <begin position="581"/>
        <end position="609"/>
    </location>
</feature>
<feature type="compositionally biased region" description="Acidic residues" evidence="1">
    <location>
        <begin position="1018"/>
        <end position="1029"/>
    </location>
</feature>
<feature type="compositionally biased region" description="Polar residues" evidence="1">
    <location>
        <begin position="46"/>
        <end position="55"/>
    </location>
</feature>
<feature type="region of interest" description="Disordered" evidence="1">
    <location>
        <begin position="137"/>
        <end position="171"/>
    </location>
</feature>
<comment type="caution">
    <text evidence="2">The sequence shown here is derived from an EMBL/GenBank/DDBJ whole genome shotgun (WGS) entry which is preliminary data.</text>
</comment>
<dbReference type="EMBL" id="SDAQ01000064">
    <property type="protein sequence ID" value="KAI3544921.1"/>
    <property type="molecule type" value="Genomic_DNA"/>
</dbReference>
<reference evidence="2" key="1">
    <citation type="submission" date="2019-01" db="EMBL/GenBank/DDBJ databases">
        <title>Colletotrichum abscissum LGMF1257.</title>
        <authorList>
            <person name="Baroncelli R."/>
        </authorList>
    </citation>
    <scope>NUCLEOTIDE SEQUENCE</scope>
    <source>
        <strain evidence="2">Ca142</strain>
    </source>
</reference>
<dbReference type="OrthoDB" id="4115400at2759"/>
<feature type="region of interest" description="Disordered" evidence="1">
    <location>
        <begin position="1"/>
        <end position="115"/>
    </location>
</feature>
<feature type="region of interest" description="Disordered" evidence="1">
    <location>
        <begin position="343"/>
        <end position="364"/>
    </location>
</feature>
<feature type="compositionally biased region" description="Polar residues" evidence="1">
    <location>
        <begin position="612"/>
        <end position="627"/>
    </location>
</feature>
<feature type="compositionally biased region" description="Basic residues" evidence="1">
    <location>
        <begin position="896"/>
        <end position="906"/>
    </location>
</feature>
<feature type="compositionally biased region" description="Low complexity" evidence="1">
    <location>
        <begin position="867"/>
        <end position="876"/>
    </location>
</feature>
<feature type="compositionally biased region" description="Polar residues" evidence="1">
    <location>
        <begin position="16"/>
        <end position="37"/>
    </location>
</feature>
<feature type="compositionally biased region" description="Polar residues" evidence="1">
    <location>
        <begin position="989"/>
        <end position="1002"/>
    </location>
</feature>
<protein>
    <submittedName>
        <fullName evidence="2">Uncharacterized protein</fullName>
    </submittedName>
</protein>
<feature type="region of interest" description="Disordered" evidence="1">
    <location>
        <begin position="543"/>
        <end position="657"/>
    </location>
</feature>
<feature type="compositionally biased region" description="Acidic residues" evidence="1">
    <location>
        <begin position="472"/>
        <end position="487"/>
    </location>
</feature>
<feature type="compositionally biased region" description="Polar residues" evidence="1">
    <location>
        <begin position="1102"/>
        <end position="1116"/>
    </location>
</feature>
<feature type="region of interest" description="Disordered" evidence="1">
    <location>
        <begin position="1092"/>
        <end position="1157"/>
    </location>
</feature>